<reference evidence="9 10" key="1">
    <citation type="submission" date="2020-08" db="EMBL/GenBank/DDBJ databases">
        <title>Genomic Encyclopedia of Type Strains, Phase IV (KMG-IV): sequencing the most valuable type-strain genomes for metagenomic binning, comparative biology and taxonomic classification.</title>
        <authorList>
            <person name="Goeker M."/>
        </authorList>
    </citation>
    <scope>NUCLEOTIDE SEQUENCE [LARGE SCALE GENOMIC DNA]</scope>
    <source>
        <strain evidence="9 10">DSM 102850</strain>
    </source>
</reference>
<dbReference type="EMBL" id="JACHOB010000001">
    <property type="protein sequence ID" value="MBB4658463.1"/>
    <property type="molecule type" value="Genomic_DNA"/>
</dbReference>
<keyword evidence="2 8" id="KW-0645">Protease</keyword>
<evidence type="ECO:0000256" key="5">
    <source>
        <dbReference type="ARBA" id="ARBA00023124"/>
    </source>
</evidence>
<dbReference type="EC" id="3.4.-.-" evidence="8"/>
<dbReference type="Pfam" id="PF02586">
    <property type="entry name" value="SRAP"/>
    <property type="match status" value="1"/>
</dbReference>
<evidence type="ECO:0000313" key="9">
    <source>
        <dbReference type="EMBL" id="MBB4658463.1"/>
    </source>
</evidence>
<keyword evidence="5" id="KW-0190">Covalent protein-DNA linkage</keyword>
<dbReference type="InterPro" id="IPR036590">
    <property type="entry name" value="SRAP-like"/>
</dbReference>
<dbReference type="GO" id="GO:0003697">
    <property type="term" value="F:single-stranded DNA binding"/>
    <property type="evidence" value="ECO:0007669"/>
    <property type="project" value="InterPro"/>
</dbReference>
<dbReference type="PANTHER" id="PTHR13604:SF0">
    <property type="entry name" value="ABASIC SITE PROCESSING PROTEIN HMCES"/>
    <property type="match status" value="1"/>
</dbReference>
<dbReference type="GO" id="GO:0006508">
    <property type="term" value="P:proteolysis"/>
    <property type="evidence" value="ECO:0007669"/>
    <property type="project" value="UniProtKB-KW"/>
</dbReference>
<evidence type="ECO:0000256" key="8">
    <source>
        <dbReference type="RuleBase" id="RU364100"/>
    </source>
</evidence>
<dbReference type="GO" id="GO:0106300">
    <property type="term" value="P:protein-DNA covalent cross-linking repair"/>
    <property type="evidence" value="ECO:0007669"/>
    <property type="project" value="InterPro"/>
</dbReference>
<comment type="caution">
    <text evidence="9">The sequence shown here is derived from an EMBL/GenBank/DDBJ whole genome shotgun (WGS) entry which is preliminary data.</text>
</comment>
<keyword evidence="3" id="KW-0227">DNA damage</keyword>
<evidence type="ECO:0000256" key="4">
    <source>
        <dbReference type="ARBA" id="ARBA00022801"/>
    </source>
</evidence>
<gene>
    <name evidence="9" type="ORF">GGQ59_000963</name>
</gene>
<dbReference type="InterPro" id="IPR003738">
    <property type="entry name" value="SRAP"/>
</dbReference>
<evidence type="ECO:0000313" key="10">
    <source>
        <dbReference type="Proteomes" id="UP000563524"/>
    </source>
</evidence>
<evidence type="ECO:0000256" key="6">
    <source>
        <dbReference type="ARBA" id="ARBA00023125"/>
    </source>
</evidence>
<dbReference type="PANTHER" id="PTHR13604">
    <property type="entry name" value="DC12-RELATED"/>
    <property type="match status" value="1"/>
</dbReference>
<proteinExistence type="inferred from homology"/>
<dbReference type="Proteomes" id="UP000563524">
    <property type="component" value="Unassembled WGS sequence"/>
</dbReference>
<keyword evidence="6" id="KW-0238">DNA-binding</keyword>
<dbReference type="GO" id="GO:0008233">
    <property type="term" value="F:peptidase activity"/>
    <property type="evidence" value="ECO:0007669"/>
    <property type="project" value="UniProtKB-KW"/>
</dbReference>
<sequence length="223" mass="25506">MNARYVITETPSDMAEAFGIKITDNFPARYNVAPSQPVPVIRLGPKGERRYDLVRWGFVPAWDRQGSFLKKAIVNIRSETAAEKPSFKNAWRRRHCLFPMNGAYEWLDEEGGKQPYLIAKDRSMPLFCLAGLWEEWLGAGGEEMTTAAFLTRPAVGKLRQLHHRVPVFVEPERYEDWLHADETDDRAAKDIVGQPPPDLTWWKVGRAVNSWKPDGPELIEEVS</sequence>
<evidence type="ECO:0000256" key="1">
    <source>
        <dbReference type="ARBA" id="ARBA00008136"/>
    </source>
</evidence>
<protein>
    <recommendedName>
        <fullName evidence="8">Abasic site processing protein</fullName>
        <ecNumber evidence="8">3.4.-.-</ecNumber>
    </recommendedName>
</protein>
<name>A0A840I2F6_9PROT</name>
<evidence type="ECO:0000256" key="3">
    <source>
        <dbReference type="ARBA" id="ARBA00022763"/>
    </source>
</evidence>
<evidence type="ECO:0000256" key="7">
    <source>
        <dbReference type="ARBA" id="ARBA00023239"/>
    </source>
</evidence>
<dbReference type="AlphaFoldDB" id="A0A840I2F6"/>
<dbReference type="Gene3D" id="3.90.1680.10">
    <property type="entry name" value="SOS response associated peptidase-like"/>
    <property type="match status" value="1"/>
</dbReference>
<dbReference type="GO" id="GO:0016829">
    <property type="term" value="F:lyase activity"/>
    <property type="evidence" value="ECO:0007669"/>
    <property type="project" value="UniProtKB-KW"/>
</dbReference>
<keyword evidence="4 8" id="KW-0378">Hydrolase</keyword>
<dbReference type="RefSeq" id="WP_183816309.1">
    <property type="nucleotide sequence ID" value="NZ_JACHOB010000001.1"/>
</dbReference>
<dbReference type="SUPFAM" id="SSF143081">
    <property type="entry name" value="BB1717-like"/>
    <property type="match status" value="1"/>
</dbReference>
<accession>A0A840I2F6</accession>
<organism evidence="9 10">
    <name type="scientific">Parvularcula dongshanensis</name>
    <dbReference type="NCBI Taxonomy" id="1173995"/>
    <lineage>
        <taxon>Bacteria</taxon>
        <taxon>Pseudomonadati</taxon>
        <taxon>Pseudomonadota</taxon>
        <taxon>Alphaproteobacteria</taxon>
        <taxon>Parvularculales</taxon>
        <taxon>Parvularculaceae</taxon>
        <taxon>Parvularcula</taxon>
    </lineage>
</organism>
<keyword evidence="10" id="KW-1185">Reference proteome</keyword>
<keyword evidence="7" id="KW-0456">Lyase</keyword>
<evidence type="ECO:0000256" key="2">
    <source>
        <dbReference type="ARBA" id="ARBA00022670"/>
    </source>
</evidence>
<comment type="similarity">
    <text evidence="1 8">Belongs to the SOS response-associated peptidase family.</text>
</comment>